<sequence>MAELGATVIAFVSLTKLVQPLYNACSTIHGAPRDFQFFHNQLGSLRFVVAELGRLQDNFPADLISDKITDALSGCEEPFLDDIALLEKLLQRLETRASDTATKISGWGRIKFLFKSGEFKQLAQRIGTYRDSLNTILLLINSQYLPQHHDLLFKTYSATTRVESLMAKHYSTMVPNHQNPTLVATWKSSGHADSLVHKLHAKFQDLQLQQQANFDAFTSQIAAMDSMMAEISRTTTQGMAYSSSGPRIDFRSFKRLEFNFFFGSVVVSWGPLRHHVKKSILDDFDEEFGPGSQSAAQPLGSAVAVEIVPATWISRRAVIGSLNMTRDQRCSPKISPGLSFPLTVQATAEVMSCAALGDIAGLRSLFEDRQASVTDRLDGGWTPLHVAVAAGQTLACKFLLGHSADVTVTGRVGLTPLHLAAAYGHMDIIKLLVKHDSDPEAYNQHGFNAIFEALHSPFIADRNDKASIIKYMLQQEHFVVNVNSQDYQGNSMLGWFAQHHPEGVKLLLDHDAEVNSRAYDGATPLHRAAARGSLDGVKLLMQAGAEATVIENDGSTALVQAASGGYLDIVRQLTCCSSQDDLIAEGYKPVQLHCEPGMPGPSDVVNQIIRTCSHLKHDDLQRDLEICQAAQQGYWAVVSTLQEAGVDPYKKDEYGYRALVRLVYKEDLPRVNELIKSERKSMVPDDDLAMALVRAAAAGHVEVLTHLLSITEPGFFENAVGSKALVAAAKFGRVEFVQLLMPYVPQHCWYRALVRGAENGHIDVVNLFLSKGIYPTREGAGGDTAIVRAARYGHLAVVQRLLEAGADPDQHGWFGYSALVRASYNGFLEVVDCLLNAGASPDLAEIGGDTAMVRSIRQGHINIVERLLKAGACPVDDAREADGPSKALMKAAIYNDQNNLLRLLEGGADPNIIEPDGNTPLSRACENGHMNIVSSLLEWDARVSNPSKASVSPLERAAEQGHSAIVNMLLASNSTKIPVPEKCKAMLKASENGYADIAASILDDGIDLQKQSMETNSIGLVHFSILNHWMVSVVPDKQSLTALSPPLDVDNKTMLPYARGPPTWGFDGFLVARFRAPFKITFTSDLTSSRVRYMWSLILLKARYALELMRRFSFSLAAAMVLALGLGLLGIEYAFRAILSI</sequence>
<comment type="caution">
    <text evidence="5">The sequence shown here is derived from an EMBL/GenBank/DDBJ whole genome shotgun (WGS) entry which is preliminary data.</text>
</comment>
<dbReference type="Gene3D" id="1.25.40.20">
    <property type="entry name" value="Ankyrin repeat-containing domain"/>
    <property type="match status" value="5"/>
</dbReference>
<feature type="repeat" description="ANK" evidence="3">
    <location>
        <begin position="916"/>
        <end position="948"/>
    </location>
</feature>
<evidence type="ECO:0000313" key="6">
    <source>
        <dbReference type="Proteomes" id="UP001152130"/>
    </source>
</evidence>
<dbReference type="InterPro" id="IPR051165">
    <property type="entry name" value="Multifunctional_ANK_Repeat"/>
</dbReference>
<feature type="transmembrane region" description="Helical" evidence="4">
    <location>
        <begin position="1112"/>
        <end position="1135"/>
    </location>
</feature>
<feature type="repeat" description="ANK" evidence="3">
    <location>
        <begin position="379"/>
        <end position="411"/>
    </location>
</feature>
<evidence type="ECO:0000256" key="1">
    <source>
        <dbReference type="ARBA" id="ARBA00022737"/>
    </source>
</evidence>
<evidence type="ECO:0000256" key="2">
    <source>
        <dbReference type="ARBA" id="ARBA00023043"/>
    </source>
</evidence>
<gene>
    <name evidence="5" type="ORF">NW766_001796</name>
</gene>
<keyword evidence="2 3" id="KW-0040">ANK repeat</keyword>
<accession>A0A9W8PYX0</accession>
<dbReference type="PROSITE" id="PS50297">
    <property type="entry name" value="ANK_REP_REGION"/>
    <property type="match status" value="5"/>
</dbReference>
<dbReference type="SMART" id="SM00248">
    <property type="entry name" value="ANK"/>
    <property type="match status" value="15"/>
</dbReference>
<protein>
    <recommendedName>
        <fullName evidence="7">Ankyrin repeat protein</fullName>
    </recommendedName>
</protein>
<dbReference type="PANTHER" id="PTHR24123:SF33">
    <property type="entry name" value="PROTEIN HOS4"/>
    <property type="match status" value="1"/>
</dbReference>
<keyword evidence="4" id="KW-0472">Membrane</keyword>
<keyword evidence="4" id="KW-0812">Transmembrane</keyword>
<dbReference type="PROSITE" id="PS50088">
    <property type="entry name" value="ANK_REPEAT"/>
    <property type="match status" value="6"/>
</dbReference>
<evidence type="ECO:0000256" key="3">
    <source>
        <dbReference type="PROSITE-ProRule" id="PRU00023"/>
    </source>
</evidence>
<name>A0A9W8PYX0_9HYPO</name>
<evidence type="ECO:0000313" key="5">
    <source>
        <dbReference type="EMBL" id="KAJ4022749.1"/>
    </source>
</evidence>
<organism evidence="5 6">
    <name type="scientific">Fusarium irregulare</name>
    <dbReference type="NCBI Taxonomy" id="2494466"/>
    <lineage>
        <taxon>Eukaryota</taxon>
        <taxon>Fungi</taxon>
        <taxon>Dikarya</taxon>
        <taxon>Ascomycota</taxon>
        <taxon>Pezizomycotina</taxon>
        <taxon>Sordariomycetes</taxon>
        <taxon>Hypocreomycetidae</taxon>
        <taxon>Hypocreales</taxon>
        <taxon>Nectriaceae</taxon>
        <taxon>Fusarium</taxon>
        <taxon>Fusarium incarnatum-equiseti species complex</taxon>
    </lineage>
</organism>
<feature type="repeat" description="ANK" evidence="3">
    <location>
        <begin position="520"/>
        <end position="552"/>
    </location>
</feature>
<dbReference type="Pfam" id="PF12796">
    <property type="entry name" value="Ank_2"/>
    <property type="match status" value="5"/>
</dbReference>
<feature type="repeat" description="ANK" evidence="3">
    <location>
        <begin position="412"/>
        <end position="444"/>
    </location>
</feature>
<dbReference type="SUPFAM" id="SSF48403">
    <property type="entry name" value="Ankyrin repeat"/>
    <property type="match status" value="2"/>
</dbReference>
<evidence type="ECO:0000256" key="4">
    <source>
        <dbReference type="SAM" id="Phobius"/>
    </source>
</evidence>
<dbReference type="InterPro" id="IPR002110">
    <property type="entry name" value="Ankyrin_rpt"/>
</dbReference>
<feature type="repeat" description="ANK" evidence="3">
    <location>
        <begin position="781"/>
        <end position="809"/>
    </location>
</feature>
<evidence type="ECO:0008006" key="7">
    <source>
        <dbReference type="Google" id="ProtNLM"/>
    </source>
</evidence>
<dbReference type="InterPro" id="IPR036770">
    <property type="entry name" value="Ankyrin_rpt-contain_sf"/>
</dbReference>
<feature type="repeat" description="ANK" evidence="3">
    <location>
        <begin position="814"/>
        <end position="846"/>
    </location>
</feature>
<proteinExistence type="predicted"/>
<dbReference type="PRINTS" id="PR01415">
    <property type="entry name" value="ANKYRIN"/>
</dbReference>
<keyword evidence="1" id="KW-0677">Repeat</keyword>
<keyword evidence="4" id="KW-1133">Transmembrane helix</keyword>
<reference evidence="5" key="1">
    <citation type="submission" date="2022-10" db="EMBL/GenBank/DDBJ databases">
        <title>Fusarium specimens isolated from Avocado Roots.</title>
        <authorList>
            <person name="Stajich J."/>
            <person name="Roper C."/>
            <person name="Heimlech-Rivalta G."/>
        </authorList>
    </citation>
    <scope>NUCLEOTIDE SEQUENCE</scope>
    <source>
        <strain evidence="5">CF00143</strain>
    </source>
</reference>
<keyword evidence="6" id="KW-1185">Reference proteome</keyword>
<dbReference type="PANTHER" id="PTHR24123">
    <property type="entry name" value="ANKYRIN REPEAT-CONTAINING"/>
    <property type="match status" value="1"/>
</dbReference>
<dbReference type="EMBL" id="JAPDHF010000002">
    <property type="protein sequence ID" value="KAJ4022749.1"/>
    <property type="molecule type" value="Genomic_DNA"/>
</dbReference>
<dbReference type="AlphaFoldDB" id="A0A9W8PYX0"/>
<dbReference type="Proteomes" id="UP001152130">
    <property type="component" value="Unassembled WGS sequence"/>
</dbReference>